<dbReference type="Pfam" id="PF04480">
    <property type="entry name" value="DUF559"/>
    <property type="match status" value="1"/>
</dbReference>
<dbReference type="RefSeq" id="WP_152230831.1">
    <property type="nucleotide sequence ID" value="NZ_BAAAOT010000003.1"/>
</dbReference>
<dbReference type="EMBL" id="WHPD01001292">
    <property type="protein sequence ID" value="MPV88196.1"/>
    <property type="molecule type" value="Genomic_DNA"/>
</dbReference>
<dbReference type="Gene3D" id="3.40.960.10">
    <property type="entry name" value="VSR Endonuclease"/>
    <property type="match status" value="1"/>
</dbReference>
<proteinExistence type="predicted"/>
<gene>
    <name evidence="2" type="ORF">GB882_05900</name>
</gene>
<dbReference type="OrthoDB" id="5144556at2"/>
<feature type="domain" description="DUF559" evidence="1">
    <location>
        <begin position="219"/>
        <end position="279"/>
    </location>
</feature>
<comment type="caution">
    <text evidence="2">The sequence shown here is derived from an EMBL/GenBank/DDBJ whole genome shotgun (WGS) entry which is preliminary data.</text>
</comment>
<dbReference type="SUPFAM" id="SSF52980">
    <property type="entry name" value="Restriction endonuclease-like"/>
    <property type="match status" value="1"/>
</dbReference>
<organism evidence="2 3">
    <name type="scientific">Georgenia ruanii</name>
    <dbReference type="NCBI Taxonomy" id="348442"/>
    <lineage>
        <taxon>Bacteria</taxon>
        <taxon>Bacillati</taxon>
        <taxon>Actinomycetota</taxon>
        <taxon>Actinomycetes</taxon>
        <taxon>Micrococcales</taxon>
        <taxon>Bogoriellaceae</taxon>
        <taxon>Georgenia</taxon>
    </lineage>
</organism>
<dbReference type="InterPro" id="IPR011335">
    <property type="entry name" value="Restrct_endonuc-II-like"/>
</dbReference>
<evidence type="ECO:0000313" key="3">
    <source>
        <dbReference type="Proteomes" id="UP000429644"/>
    </source>
</evidence>
<keyword evidence="3" id="KW-1185">Reference proteome</keyword>
<evidence type="ECO:0000259" key="1">
    <source>
        <dbReference type="Pfam" id="PF04480"/>
    </source>
</evidence>
<accession>A0A7J9UUA5</accession>
<evidence type="ECO:0000313" key="2">
    <source>
        <dbReference type="EMBL" id="MPV88196.1"/>
    </source>
</evidence>
<name>A0A7J9UUA5_9MICO</name>
<dbReference type="AlphaFoldDB" id="A0A7J9UUA5"/>
<protein>
    <submittedName>
        <fullName evidence="2">DUF559 domain-containing protein</fullName>
    </submittedName>
</protein>
<reference evidence="2 3" key="1">
    <citation type="submission" date="2019-10" db="EMBL/GenBank/DDBJ databases">
        <title>Georgenia wutianyii sp. nov. and Georgenia yuyongxinii sp. nov. isolated from plateau pika (Ochotona curzoniae) in the Qinghai-Tibet plateau of China.</title>
        <authorList>
            <person name="Tian Z."/>
        </authorList>
    </citation>
    <scope>NUCLEOTIDE SEQUENCE [LARGE SCALE GENOMIC DNA]</scope>
    <source>
        <strain evidence="2 3">JCM 15130</strain>
    </source>
</reference>
<dbReference type="InterPro" id="IPR007569">
    <property type="entry name" value="DUF559"/>
</dbReference>
<sequence length="288" mass="31134">MDPFERLHQHRGVARRADLARTAAERCALAGAVLAGHLQDLGQGWVALPDAHPALVAARRVHGAISCVSAAVFYGLATLEPADRVHLAVPRARGLGRRPSRPAREATLHRESGWVTPANPLLPIVPIADALARALRCQRAEAAIVMVDSALNRGLVTVEEIDRLLNGPGSVRARLALGRCDGRSRSVTETRARLHLKAAGLAVRAGVGIPGVGEVDLVVEEGVVVECDGFAYHSGRREFQEDRRRDRELLARGFVVLRFTRDEVMTAVDLVVEDIRQAVARAAASRTR</sequence>
<dbReference type="Proteomes" id="UP000429644">
    <property type="component" value="Unassembled WGS sequence"/>
</dbReference>
<feature type="non-terminal residue" evidence="2">
    <location>
        <position position="1"/>
    </location>
</feature>